<feature type="region of interest" description="Disordered" evidence="3">
    <location>
        <begin position="1"/>
        <end position="95"/>
    </location>
</feature>
<feature type="compositionally biased region" description="Basic residues" evidence="3">
    <location>
        <begin position="42"/>
        <end position="53"/>
    </location>
</feature>
<dbReference type="GO" id="GO:0045292">
    <property type="term" value="P:mRNA cis splicing, via spliceosome"/>
    <property type="evidence" value="ECO:0007669"/>
    <property type="project" value="TreeGrafter"/>
</dbReference>
<dbReference type="GO" id="GO:0005737">
    <property type="term" value="C:cytoplasm"/>
    <property type="evidence" value="ECO:0007669"/>
    <property type="project" value="TreeGrafter"/>
</dbReference>
<feature type="region of interest" description="Disordered" evidence="3">
    <location>
        <begin position="398"/>
        <end position="427"/>
    </location>
</feature>
<dbReference type="PANTHER" id="PTHR21737:SF4">
    <property type="entry name" value="SPLICING FACTOR CACTIN"/>
    <property type="match status" value="1"/>
</dbReference>
<protein>
    <recommendedName>
        <fullName evidence="2">Splicing factor Cactin</fullName>
    </recommendedName>
</protein>
<dbReference type="Pfam" id="PF09732">
    <property type="entry name" value="CactinC_cactus"/>
    <property type="match status" value="1"/>
</dbReference>
<proteinExistence type="inferred from homology"/>
<sequence length="662" mass="76445">MPRSRSPSARRRRRHSRERSSTRSGRPSRSHHQSDDRSPSRRDHRRRRRHRDRTRSPSPSSSRRRKTELSTATDTADLMPTAVSHPTGYTSLDNRFDSAQLQDKFVWKKKTEQEKNKGLSSQQRKEQEAARRAEAADELRKLAERKVQRELDRQARQDEEDRKRRAAEIAAFGDWEAQEEEFHLEQAKRRAEVRIKEGRAKAIDLLAMNLRLVQDDSEDKKRLLTDAGDGGDADLDIEIDVNEPYSVCDDLSHAELTELFQEINFYLSLERDQQSREFWTCLRVVCEARLQEVGAAENGNAAPPTLLATDEITQIFAGKGYEALITLEKQIDRKLNSDEPVDVDYWEAVRKLLAVHKAKARLREIHEQILLKRLEQLHQKQLAEALREKEDLAAEIDMPDALRSDEEATGEAADDRAASGPAENVPSADKAITANHYHPGMSPKLMPQAPSDVPDLPILTAAEDARALHAARLRVLRQQFVAKRDGLRRRANLDTAGESDLASLLLKEEAARGMSYSQEVFNTEAQLESTASPTKYQWQDKYRPRKPRFFNRIITGFDWNKFNRAHYDDDNPPPKVVQGYQFNIFYPDLIDKTVAPSYVVEKDPTSDETVILRFSAGPPYEDIAFRIINKDWELLRRRGFRNVFDRGTLQLHFNFKRLYYRR</sequence>
<feature type="region of interest" description="Disordered" evidence="3">
    <location>
        <begin position="111"/>
        <end position="137"/>
    </location>
</feature>
<accession>A0A9W7ZYI9</accession>
<comment type="similarity">
    <text evidence="1">Belongs to the CACTIN family.</text>
</comment>
<feature type="compositionally biased region" description="Basic residues" evidence="3">
    <location>
        <begin position="8"/>
        <end position="17"/>
    </location>
</feature>
<evidence type="ECO:0000256" key="1">
    <source>
        <dbReference type="ARBA" id="ARBA00006895"/>
    </source>
</evidence>
<dbReference type="Pfam" id="PF10312">
    <property type="entry name" value="Cactin_mid"/>
    <property type="match status" value="1"/>
</dbReference>
<dbReference type="EMBL" id="JANBPT010000492">
    <property type="protein sequence ID" value="KAJ1918842.1"/>
    <property type="molecule type" value="Genomic_DNA"/>
</dbReference>
<feature type="domain" description="Splicing factor Cactin C-terminal" evidence="4">
    <location>
        <begin position="538"/>
        <end position="662"/>
    </location>
</feature>
<reference evidence="6" key="1">
    <citation type="submission" date="2022-07" db="EMBL/GenBank/DDBJ databases">
        <title>Phylogenomic reconstructions and comparative analyses of Kickxellomycotina fungi.</title>
        <authorList>
            <person name="Reynolds N.K."/>
            <person name="Stajich J.E."/>
            <person name="Barry K."/>
            <person name="Grigoriev I.V."/>
            <person name="Crous P."/>
            <person name="Smith M.E."/>
        </authorList>
    </citation>
    <scope>NUCLEOTIDE SEQUENCE</scope>
    <source>
        <strain evidence="6">RSA 861</strain>
    </source>
</reference>
<evidence type="ECO:0000256" key="3">
    <source>
        <dbReference type="SAM" id="MobiDB-lite"/>
    </source>
</evidence>
<evidence type="ECO:0000313" key="7">
    <source>
        <dbReference type="Proteomes" id="UP001150569"/>
    </source>
</evidence>
<evidence type="ECO:0000313" key="6">
    <source>
        <dbReference type="EMBL" id="KAJ1918842.1"/>
    </source>
</evidence>
<dbReference type="SMART" id="SM01050">
    <property type="entry name" value="CactinC_cactus"/>
    <property type="match status" value="1"/>
</dbReference>
<dbReference type="AlphaFoldDB" id="A0A9W7ZYI9"/>
<keyword evidence="7" id="KW-1185">Reference proteome</keyword>
<feature type="domain" description="Splicing factor cactin central" evidence="5">
    <location>
        <begin position="165"/>
        <end position="366"/>
    </location>
</feature>
<comment type="caution">
    <text evidence="6">The sequence shown here is derived from an EMBL/GenBank/DDBJ whole genome shotgun (WGS) entry which is preliminary data.</text>
</comment>
<dbReference type="InterPro" id="IPR019134">
    <property type="entry name" value="Cactin_C"/>
</dbReference>
<feature type="compositionally biased region" description="Basic and acidic residues" evidence="3">
    <location>
        <begin position="32"/>
        <end position="41"/>
    </location>
</feature>
<dbReference type="GO" id="GO:0005681">
    <property type="term" value="C:spliceosomal complex"/>
    <property type="evidence" value="ECO:0007669"/>
    <property type="project" value="TreeGrafter"/>
</dbReference>
<dbReference type="PANTHER" id="PTHR21737">
    <property type="entry name" value="POLYGLUTAMINE BINDING PROTEIN 1/MARVEL MEMBRANE-ASSOCIATING DOMAIN CONTAINING 3"/>
    <property type="match status" value="1"/>
</dbReference>
<dbReference type="OrthoDB" id="265955at2759"/>
<evidence type="ECO:0000259" key="5">
    <source>
        <dbReference type="Pfam" id="PF10312"/>
    </source>
</evidence>
<organism evidence="6 7">
    <name type="scientific">Tieghemiomyces parasiticus</name>
    <dbReference type="NCBI Taxonomy" id="78921"/>
    <lineage>
        <taxon>Eukaryota</taxon>
        <taxon>Fungi</taxon>
        <taxon>Fungi incertae sedis</taxon>
        <taxon>Zoopagomycota</taxon>
        <taxon>Kickxellomycotina</taxon>
        <taxon>Dimargaritomycetes</taxon>
        <taxon>Dimargaritales</taxon>
        <taxon>Dimargaritaceae</taxon>
        <taxon>Tieghemiomyces</taxon>
    </lineage>
</organism>
<gene>
    <name evidence="6" type="ORF">IWQ60_007401</name>
</gene>
<dbReference type="InterPro" id="IPR018816">
    <property type="entry name" value="Cactin_central"/>
</dbReference>
<evidence type="ECO:0000256" key="2">
    <source>
        <dbReference type="ARBA" id="ARBA00034534"/>
    </source>
</evidence>
<evidence type="ECO:0000259" key="4">
    <source>
        <dbReference type="Pfam" id="PF09732"/>
    </source>
</evidence>
<dbReference type="Proteomes" id="UP001150569">
    <property type="component" value="Unassembled WGS sequence"/>
</dbReference>
<name>A0A9W7ZYI9_9FUNG</name>